<feature type="coiled-coil region" evidence="1">
    <location>
        <begin position="203"/>
        <end position="253"/>
    </location>
</feature>
<evidence type="ECO:0000313" key="3">
    <source>
        <dbReference type="Proteomes" id="UP000006960"/>
    </source>
</evidence>
<comment type="caution">
    <text evidence="2">The sequence shown here is derived from an EMBL/GenBank/DDBJ whole genome shotgun (WGS) entry which is preliminary data.</text>
</comment>
<dbReference type="AlphaFoldDB" id="J8EF20"/>
<dbReference type="Proteomes" id="UP000006960">
    <property type="component" value="Unassembled WGS sequence"/>
</dbReference>
<evidence type="ECO:0000256" key="1">
    <source>
        <dbReference type="SAM" id="Coils"/>
    </source>
</evidence>
<protein>
    <recommendedName>
        <fullName evidence="4">DUF4391 domain-containing protein</fullName>
    </recommendedName>
</protein>
<name>J8EF20_BACCE</name>
<dbReference type="Pfam" id="PF14335">
    <property type="entry name" value="DUF4391"/>
    <property type="match status" value="1"/>
</dbReference>
<accession>J8EF20</accession>
<gene>
    <name evidence="2" type="ORF">IIG_03908</name>
</gene>
<dbReference type="RefSeq" id="WP_002166257.1">
    <property type="nucleotide sequence ID" value="NZ_JH792310.1"/>
</dbReference>
<proteinExistence type="predicted"/>
<dbReference type="EMBL" id="AHEU01000026">
    <property type="protein sequence ID" value="EJR29584.1"/>
    <property type="molecule type" value="Genomic_DNA"/>
</dbReference>
<dbReference type="HOGENOM" id="CLU_083612_0_0_9"/>
<reference evidence="2 3" key="1">
    <citation type="submission" date="2012-04" db="EMBL/GenBank/DDBJ databases">
        <title>The Genome Sequence of Bacillus cereus VD048.</title>
        <authorList>
            <consortium name="The Broad Institute Genome Sequencing Platform"/>
            <consortium name="The Broad Institute Genome Sequencing Center for Infectious Disease"/>
            <person name="Feldgarden M."/>
            <person name="Van der Auwera G.A."/>
            <person name="Mahillon J."/>
            <person name="Duprez V."/>
            <person name="Timmery S."/>
            <person name="Mattelet C."/>
            <person name="Dierick K."/>
            <person name="Sun M."/>
            <person name="Yu Z."/>
            <person name="Zhu L."/>
            <person name="Hu X."/>
            <person name="Shank E.B."/>
            <person name="Swiecicka I."/>
            <person name="Hansen B.M."/>
            <person name="Andrup L."/>
            <person name="Young S.K."/>
            <person name="Zeng Q."/>
            <person name="Gargeya S."/>
            <person name="Fitzgerald M."/>
            <person name="Haas B."/>
            <person name="Abouelleil A."/>
            <person name="Alvarado L."/>
            <person name="Arachchi H.M."/>
            <person name="Berlin A."/>
            <person name="Chapman S.B."/>
            <person name="Goldberg J."/>
            <person name="Griggs A."/>
            <person name="Gujja S."/>
            <person name="Hansen M."/>
            <person name="Howarth C."/>
            <person name="Imamovic A."/>
            <person name="Larimer J."/>
            <person name="McCowen C."/>
            <person name="Montmayeur A."/>
            <person name="Murphy C."/>
            <person name="Neiman D."/>
            <person name="Pearson M."/>
            <person name="Priest M."/>
            <person name="Roberts A."/>
            <person name="Saif S."/>
            <person name="Shea T."/>
            <person name="Sisk P."/>
            <person name="Sykes S."/>
            <person name="Wortman J."/>
            <person name="Nusbaum C."/>
            <person name="Birren B."/>
        </authorList>
    </citation>
    <scope>NUCLEOTIDE SEQUENCE [LARGE SCALE GENOMIC DNA]</scope>
    <source>
        <strain evidence="2 3">VD048</strain>
    </source>
</reference>
<keyword evidence="1" id="KW-0175">Coiled coil</keyword>
<evidence type="ECO:0000313" key="2">
    <source>
        <dbReference type="EMBL" id="EJR29584.1"/>
    </source>
</evidence>
<evidence type="ECO:0008006" key="4">
    <source>
        <dbReference type="Google" id="ProtNLM"/>
    </source>
</evidence>
<sequence length="254" mass="30077">MSDMFYELIGLTNRLTPVNRKIDKKMFFNQMNFSTKEKQQITTWIDRVVMAYILAPQNINIHLYVDEEKKYENMSFIDISLKKELTLKQVQGLAEMLHEALPNPTVLCFGYKGKLLLCTALKRINKNNIQKAVVEELLLSSWLNLEDMNDPTEQFMKKIHFSSVSFTTFYELYSDFHYGIQLFEVAERNGEFIPYEKEELKTVQALIEQVAGLEGEIEHYRRLMKKESQFNKKVEYNVKIQELKKQYERLNKGI</sequence>
<dbReference type="InterPro" id="IPR025503">
    <property type="entry name" value="DUF4391"/>
</dbReference>
<organism evidence="2 3">
    <name type="scientific">Bacillus cereus VD048</name>
    <dbReference type="NCBI Taxonomy" id="1053226"/>
    <lineage>
        <taxon>Bacteria</taxon>
        <taxon>Bacillati</taxon>
        <taxon>Bacillota</taxon>
        <taxon>Bacilli</taxon>
        <taxon>Bacillales</taxon>
        <taxon>Bacillaceae</taxon>
        <taxon>Bacillus</taxon>
        <taxon>Bacillus cereus group</taxon>
    </lineage>
</organism>
<dbReference type="PATRIC" id="fig|1053226.3.peg.3989"/>